<proteinExistence type="predicted"/>
<dbReference type="PANTHER" id="PTHR33401:SF19">
    <property type="entry name" value="(RAPE) HYPOTHETICAL PROTEIN"/>
    <property type="match status" value="1"/>
</dbReference>
<gene>
    <name evidence="1" type="ORF">ZIOFF_069243</name>
</gene>
<dbReference type="EMBL" id="JACMSC010000020">
    <property type="protein sequence ID" value="KAG6471797.1"/>
    <property type="molecule type" value="Genomic_DNA"/>
</dbReference>
<comment type="caution">
    <text evidence="1">The sequence shown here is derived from an EMBL/GenBank/DDBJ whole genome shotgun (WGS) entry which is preliminary data.</text>
</comment>
<accession>A0A8J5CBJ1</accession>
<dbReference type="Proteomes" id="UP000734854">
    <property type="component" value="Unassembled WGS sequence"/>
</dbReference>
<sequence>MLSGVPFSSLCVALVLVDAYLYCPLIRSSLASLSSLPYVIDSWNISARITARQESDDLGGWGCLSLLRFLPPILVSGISEMMLSSCCCQCSPVCCWKSSLPSDLPNHPKSQWGDAQHAATDPPPVPITLEKKPSCEKVVIEQKSASEGKCTEILLKSSLKKPRVSDSEQNVKGNVKWLDFLGKELVEVKEFEPTEWEESDYCTDDSAGCVCVIQ</sequence>
<keyword evidence="2" id="KW-1185">Reference proteome</keyword>
<dbReference type="AlphaFoldDB" id="A0A8J5CBJ1"/>
<dbReference type="PANTHER" id="PTHR33401">
    <property type="entry name" value="LIGHT-HARVESTING COMPLEX-LIKE PROTEIN OHP2, CHLOROPLASTIC"/>
    <property type="match status" value="1"/>
</dbReference>
<name>A0A8J5CBJ1_ZINOF</name>
<evidence type="ECO:0000313" key="1">
    <source>
        <dbReference type="EMBL" id="KAG6471797.1"/>
    </source>
</evidence>
<protein>
    <submittedName>
        <fullName evidence="1">Uncharacterized protein</fullName>
    </submittedName>
</protein>
<organism evidence="1 2">
    <name type="scientific">Zingiber officinale</name>
    <name type="common">Ginger</name>
    <name type="synonym">Amomum zingiber</name>
    <dbReference type="NCBI Taxonomy" id="94328"/>
    <lineage>
        <taxon>Eukaryota</taxon>
        <taxon>Viridiplantae</taxon>
        <taxon>Streptophyta</taxon>
        <taxon>Embryophyta</taxon>
        <taxon>Tracheophyta</taxon>
        <taxon>Spermatophyta</taxon>
        <taxon>Magnoliopsida</taxon>
        <taxon>Liliopsida</taxon>
        <taxon>Zingiberales</taxon>
        <taxon>Zingiberaceae</taxon>
        <taxon>Zingiber</taxon>
    </lineage>
</organism>
<reference evidence="1 2" key="1">
    <citation type="submission" date="2020-08" db="EMBL/GenBank/DDBJ databases">
        <title>Plant Genome Project.</title>
        <authorList>
            <person name="Zhang R.-G."/>
        </authorList>
    </citation>
    <scope>NUCLEOTIDE SEQUENCE [LARGE SCALE GENOMIC DNA]</scope>
    <source>
        <tissue evidence="1">Rhizome</tissue>
    </source>
</reference>
<evidence type="ECO:0000313" key="2">
    <source>
        <dbReference type="Proteomes" id="UP000734854"/>
    </source>
</evidence>